<dbReference type="GO" id="GO:0005737">
    <property type="term" value="C:cytoplasm"/>
    <property type="evidence" value="ECO:0007669"/>
    <property type="project" value="TreeGrafter"/>
</dbReference>
<dbReference type="GO" id="GO:0042277">
    <property type="term" value="F:peptide binding"/>
    <property type="evidence" value="ECO:0007669"/>
    <property type="project" value="TreeGrafter"/>
</dbReference>
<dbReference type="AlphaFoldDB" id="A0A1S0TFV3"/>
<dbReference type="Pfam" id="PF17900">
    <property type="entry name" value="Peptidase_M1_N"/>
    <property type="match status" value="1"/>
</dbReference>
<dbReference type="GO" id="GO:0005615">
    <property type="term" value="C:extracellular space"/>
    <property type="evidence" value="ECO:0007669"/>
    <property type="project" value="TreeGrafter"/>
</dbReference>
<gene>
    <name evidence="2" type="ORF">LOAG_15383</name>
</gene>
<dbReference type="InParanoid" id="A0A1S0TFV3"/>
<dbReference type="Gene3D" id="2.60.40.1730">
    <property type="entry name" value="tricorn interacting facor f3 domain"/>
    <property type="match status" value="1"/>
</dbReference>
<dbReference type="OMA" id="SHEGFIA"/>
<dbReference type="InterPro" id="IPR001930">
    <property type="entry name" value="Peptidase_M1"/>
</dbReference>
<feature type="domain" description="Aminopeptidase N-like N-terminal" evidence="1">
    <location>
        <begin position="1"/>
        <end position="87"/>
    </location>
</feature>
<dbReference type="GeneID" id="9952874"/>
<protein>
    <recommendedName>
        <fullName evidence="1">Aminopeptidase N-like N-terminal domain-containing protein</fullName>
    </recommendedName>
</protein>
<dbReference type="SUPFAM" id="SSF63737">
    <property type="entry name" value="Leukotriene A4 hydrolase N-terminal domain"/>
    <property type="match status" value="1"/>
</dbReference>
<dbReference type="InterPro" id="IPR045357">
    <property type="entry name" value="Aminopeptidase_N-like_N"/>
</dbReference>
<proteinExistence type="predicted"/>
<dbReference type="CTD" id="9952874"/>
<dbReference type="PANTHER" id="PTHR11533">
    <property type="entry name" value="PROTEASE M1 ZINC METALLOPROTEASE"/>
    <property type="match status" value="1"/>
</dbReference>
<dbReference type="GO" id="GO:0016020">
    <property type="term" value="C:membrane"/>
    <property type="evidence" value="ECO:0007669"/>
    <property type="project" value="TreeGrafter"/>
</dbReference>
<evidence type="ECO:0000259" key="1">
    <source>
        <dbReference type="Pfam" id="PF17900"/>
    </source>
</evidence>
<dbReference type="PRINTS" id="PR00756">
    <property type="entry name" value="ALADIPTASE"/>
</dbReference>
<dbReference type="GO" id="GO:0070006">
    <property type="term" value="F:metalloaminopeptidase activity"/>
    <property type="evidence" value="ECO:0007669"/>
    <property type="project" value="TreeGrafter"/>
</dbReference>
<dbReference type="OrthoDB" id="275509at2759"/>
<sequence>MRGFYRSSYKDADGRECYLVATQFESTYARLAFPCWDEPIYKAKFDVTLIVDEGLTALSNMNVISETKVDNKKVVKFATTPLMSTYLVAFAVGQL</sequence>
<dbReference type="InterPro" id="IPR050344">
    <property type="entry name" value="Peptidase_M1_aminopeptidases"/>
</dbReference>
<dbReference type="GO" id="GO:0006508">
    <property type="term" value="P:proteolysis"/>
    <property type="evidence" value="ECO:0007669"/>
    <property type="project" value="InterPro"/>
</dbReference>
<dbReference type="GO" id="GO:0008270">
    <property type="term" value="F:zinc ion binding"/>
    <property type="evidence" value="ECO:0007669"/>
    <property type="project" value="TreeGrafter"/>
</dbReference>
<dbReference type="KEGG" id="loa:LOAG_15383"/>
<dbReference type="InterPro" id="IPR042097">
    <property type="entry name" value="Aminopeptidase_N-like_N_sf"/>
</dbReference>
<evidence type="ECO:0000313" key="2">
    <source>
        <dbReference type="EMBL" id="EFO13147.2"/>
    </source>
</evidence>
<feature type="non-terminal residue" evidence="2">
    <location>
        <position position="95"/>
    </location>
</feature>
<dbReference type="PANTHER" id="PTHR11533:SF174">
    <property type="entry name" value="PUROMYCIN-SENSITIVE AMINOPEPTIDASE-RELATED"/>
    <property type="match status" value="1"/>
</dbReference>
<reference evidence="2" key="1">
    <citation type="submission" date="2012-04" db="EMBL/GenBank/DDBJ databases">
        <title>The Genome Sequence of Loa loa.</title>
        <authorList>
            <consortium name="The Broad Institute Genome Sequencing Platform"/>
            <consortium name="Broad Institute Genome Sequencing Center for Infectious Disease"/>
            <person name="Nutman T.B."/>
            <person name="Fink D.L."/>
            <person name="Russ C."/>
            <person name="Young S."/>
            <person name="Zeng Q."/>
            <person name="Gargeya S."/>
            <person name="Alvarado L."/>
            <person name="Berlin A."/>
            <person name="Chapman S.B."/>
            <person name="Chen Z."/>
            <person name="Freedman E."/>
            <person name="Gellesch M."/>
            <person name="Goldberg J."/>
            <person name="Griggs A."/>
            <person name="Gujja S."/>
            <person name="Heilman E.R."/>
            <person name="Heiman D."/>
            <person name="Howarth C."/>
            <person name="Mehta T."/>
            <person name="Neiman D."/>
            <person name="Pearson M."/>
            <person name="Roberts A."/>
            <person name="Saif S."/>
            <person name="Shea T."/>
            <person name="Shenoy N."/>
            <person name="Sisk P."/>
            <person name="Stolte C."/>
            <person name="Sykes S."/>
            <person name="White J."/>
            <person name="Yandava C."/>
            <person name="Haas B."/>
            <person name="Henn M.R."/>
            <person name="Nusbaum C."/>
            <person name="Birren B."/>
        </authorList>
    </citation>
    <scope>NUCLEOTIDE SEQUENCE [LARGE SCALE GENOMIC DNA]</scope>
</reference>
<dbReference type="RefSeq" id="XP_020300958.1">
    <property type="nucleotide sequence ID" value="XM_020448928.1"/>
</dbReference>
<dbReference type="GO" id="GO:0043171">
    <property type="term" value="P:peptide catabolic process"/>
    <property type="evidence" value="ECO:0007669"/>
    <property type="project" value="TreeGrafter"/>
</dbReference>
<dbReference type="EMBL" id="JH713945">
    <property type="protein sequence ID" value="EFO13147.2"/>
    <property type="molecule type" value="Genomic_DNA"/>
</dbReference>
<organism evidence="2">
    <name type="scientific">Loa loa</name>
    <name type="common">Eye worm</name>
    <name type="synonym">Filaria loa</name>
    <dbReference type="NCBI Taxonomy" id="7209"/>
    <lineage>
        <taxon>Eukaryota</taxon>
        <taxon>Metazoa</taxon>
        <taxon>Ecdysozoa</taxon>
        <taxon>Nematoda</taxon>
        <taxon>Chromadorea</taxon>
        <taxon>Rhabditida</taxon>
        <taxon>Spirurina</taxon>
        <taxon>Spiruromorpha</taxon>
        <taxon>Filarioidea</taxon>
        <taxon>Onchocercidae</taxon>
        <taxon>Loa</taxon>
    </lineage>
</organism>
<accession>A0A1S0TFV3</accession>
<name>A0A1S0TFV3_LOALO</name>